<name>A0AAD6A2M2_9POAL</name>
<comment type="caution">
    <text evidence="4">The sequence shown here is derived from an EMBL/GenBank/DDBJ whole genome shotgun (WGS) entry which is preliminary data.</text>
</comment>
<evidence type="ECO:0000259" key="3">
    <source>
        <dbReference type="Pfam" id="PF23247"/>
    </source>
</evidence>
<evidence type="ECO:0000256" key="1">
    <source>
        <dbReference type="ARBA" id="ARBA00022614"/>
    </source>
</evidence>
<protein>
    <recommendedName>
        <fullName evidence="3">Disease resistance protein At4g27190-like leucine-rich repeats domain-containing protein</fullName>
    </recommendedName>
</protein>
<dbReference type="AlphaFoldDB" id="A0AAD6A2M2"/>
<dbReference type="SUPFAM" id="SSF52047">
    <property type="entry name" value="RNI-like"/>
    <property type="match status" value="2"/>
</dbReference>
<dbReference type="InterPro" id="IPR057135">
    <property type="entry name" value="At4g27190-like_LRR"/>
</dbReference>
<dbReference type="Pfam" id="PF13855">
    <property type="entry name" value="LRR_8"/>
    <property type="match status" value="1"/>
</dbReference>
<dbReference type="Pfam" id="PF00560">
    <property type="entry name" value="LRR_1"/>
    <property type="match status" value="1"/>
</dbReference>
<sequence>MQKIVERNRIRTRGSRATLESDAAEQNWNWWAAEQHQNQRQRNPRNRALDTMKGKIRNLENNSIKFSRSISSKLACGEVTEGIFWSCLLYTLLLNGDDISAQKHNQNENPVEINCIGAKDLIRFWICEGLFTRTIKLDLDDQELVFQLEEEGKENTITSTDELFELAKTMFEALNSSSLQSCYTCTSRSLPSPNSCIFPFSGMWELLYKKNHRISFNRVGLLTENDLSDPSKLANRNWISFATDSCKWIEIIGNTNKTTTLTLRGKNEISQPIIEALISHMPCLRVLDLSYTSIKSLPLSLASLANLRLLSLKHCQNMTSLAPDLSTSSPISTLERLEVLNLHGVPLTEIPDDLGHKKLRIYYIDLSCPTIRSLPSNIFSDMESLRELAFLGCEHLTSLPLSIVSLEKLETISVSETKLTHLPPGTFKKMMCLRVLKLINNTLLEELPKSLCEAQNLEEIELNGCRSLIAIDAFPTDKLKVIKLIGNDYMVQLPESIFRSHNLEELTVSNCPSLTEIKIVGHASLKSFSLSHSPISFLSLRGCRELDSVVLHDLHKLEELDLSGTNIKEFPPGIPGLQRLRKVDFGAASHLKRVPWHQLDHVPEVLNLDQCEHFTTTIGDSDSHIKINPSVGICISIKDSRLLCKLDKETCSRLVAGGSLQSFYILVSSCEKRKERMRRPSRSIQPQTGAACIYKDDDYLKNLIPMPPPAPQPRHRHVEISSTEKDLECLKGILEITESLSVKDNDHLGLLYFSQSKFPRLKNVVVERCQQMNVLFFYIHWEYMACELLNIRAGHLPQLTTLFESNVKSQNSFFALKHLHVYNCGKLERIFPDWLLLPNLETLTVTYCDMLRTVFYETGEKPDDTESLLQKLCKIRFEELPQIRHIYEEQIFVGPLRVPQWKSLYFRGCWSLCQLPLLKGPRGQHVRVDGEASQCKKIQMQMKAEELSHYEFKSPPPVASLKNCVKNRIFLK</sequence>
<dbReference type="InterPro" id="IPR032675">
    <property type="entry name" value="LRR_dom_sf"/>
</dbReference>
<dbReference type="InterPro" id="IPR003591">
    <property type="entry name" value="Leu-rich_rpt_typical-subtyp"/>
</dbReference>
<evidence type="ECO:0000313" key="4">
    <source>
        <dbReference type="EMBL" id="KAJ3708602.1"/>
    </source>
</evidence>
<proteinExistence type="predicted"/>
<dbReference type="InterPro" id="IPR001611">
    <property type="entry name" value="Leu-rich_rpt"/>
</dbReference>
<dbReference type="EMBL" id="JAMRDG010000001">
    <property type="protein sequence ID" value="KAJ3708602.1"/>
    <property type="molecule type" value="Genomic_DNA"/>
</dbReference>
<dbReference type="Pfam" id="PF23247">
    <property type="entry name" value="LRR_RPS2"/>
    <property type="match status" value="1"/>
</dbReference>
<gene>
    <name evidence="4" type="ORF">LUZ61_012307</name>
</gene>
<dbReference type="PANTHER" id="PTHR47186">
    <property type="entry name" value="LEUCINE-RICH REPEAT-CONTAINING PROTEIN 57"/>
    <property type="match status" value="1"/>
</dbReference>
<keyword evidence="2" id="KW-0677">Repeat</keyword>
<keyword evidence="1" id="KW-0433">Leucine-rich repeat</keyword>
<evidence type="ECO:0000313" key="5">
    <source>
        <dbReference type="Proteomes" id="UP001210211"/>
    </source>
</evidence>
<evidence type="ECO:0000256" key="2">
    <source>
        <dbReference type="ARBA" id="ARBA00022737"/>
    </source>
</evidence>
<reference evidence="4 5" key="1">
    <citation type="journal article" date="2022" name="Cell">
        <title>Repeat-based holocentromeres influence genome architecture and karyotype evolution.</title>
        <authorList>
            <person name="Hofstatter P.G."/>
            <person name="Thangavel G."/>
            <person name="Lux T."/>
            <person name="Neumann P."/>
            <person name="Vondrak T."/>
            <person name="Novak P."/>
            <person name="Zhang M."/>
            <person name="Costa L."/>
            <person name="Castellani M."/>
            <person name="Scott A."/>
            <person name="Toegelov H."/>
            <person name="Fuchs J."/>
            <person name="Mata-Sucre Y."/>
            <person name="Dias Y."/>
            <person name="Vanzela A.L.L."/>
            <person name="Huettel B."/>
            <person name="Almeida C.C.S."/>
            <person name="Simkova H."/>
            <person name="Souza G."/>
            <person name="Pedrosa-Harand A."/>
            <person name="Macas J."/>
            <person name="Mayer K.F.X."/>
            <person name="Houben A."/>
            <person name="Marques A."/>
        </authorList>
    </citation>
    <scope>NUCLEOTIDE SEQUENCE [LARGE SCALE GENOMIC DNA]</scope>
    <source>
        <strain evidence="4">RhyTen1mFocal</strain>
    </source>
</reference>
<organism evidence="4 5">
    <name type="scientific">Rhynchospora tenuis</name>
    <dbReference type="NCBI Taxonomy" id="198213"/>
    <lineage>
        <taxon>Eukaryota</taxon>
        <taxon>Viridiplantae</taxon>
        <taxon>Streptophyta</taxon>
        <taxon>Embryophyta</taxon>
        <taxon>Tracheophyta</taxon>
        <taxon>Spermatophyta</taxon>
        <taxon>Magnoliopsida</taxon>
        <taxon>Liliopsida</taxon>
        <taxon>Poales</taxon>
        <taxon>Cyperaceae</taxon>
        <taxon>Cyperoideae</taxon>
        <taxon>Rhynchosporeae</taxon>
        <taxon>Rhynchospora</taxon>
    </lineage>
</organism>
<dbReference type="Proteomes" id="UP001210211">
    <property type="component" value="Unassembled WGS sequence"/>
</dbReference>
<dbReference type="SMART" id="SM00369">
    <property type="entry name" value="LRR_TYP"/>
    <property type="match status" value="4"/>
</dbReference>
<dbReference type="PANTHER" id="PTHR47186:SF63">
    <property type="entry name" value="C-JID DOMAIN-CONTAINING PROTEIN"/>
    <property type="match status" value="1"/>
</dbReference>
<accession>A0AAD6A2M2</accession>
<dbReference type="Gene3D" id="3.80.10.10">
    <property type="entry name" value="Ribonuclease Inhibitor"/>
    <property type="match status" value="4"/>
</dbReference>
<feature type="domain" description="Disease resistance protein At4g27190-like leucine-rich repeats" evidence="3">
    <location>
        <begin position="797"/>
        <end position="914"/>
    </location>
</feature>
<keyword evidence="5" id="KW-1185">Reference proteome</keyword>